<evidence type="ECO:0000256" key="3">
    <source>
        <dbReference type="ARBA" id="ARBA00022490"/>
    </source>
</evidence>
<dbReference type="Pfam" id="PF04112">
    <property type="entry name" value="Mak10"/>
    <property type="match status" value="1"/>
</dbReference>
<dbReference type="Pfam" id="PF25789">
    <property type="entry name" value="TPR_NAA35"/>
    <property type="match status" value="1"/>
</dbReference>
<proteinExistence type="inferred from homology"/>
<dbReference type="PANTHER" id="PTHR21373:SF0">
    <property type="entry name" value="N-ALPHA-ACETYLTRANSFERASE 35, NATC AUXILIARY SUBUNIT"/>
    <property type="match status" value="1"/>
</dbReference>
<evidence type="ECO:0000256" key="4">
    <source>
        <dbReference type="SAM" id="MobiDB-lite"/>
    </source>
</evidence>
<protein>
    <submittedName>
        <fullName evidence="7">Uncharacterized protein</fullName>
    </submittedName>
</protein>
<dbReference type="InterPro" id="IPR057983">
    <property type="entry name" value="NAA35-like_N"/>
</dbReference>
<comment type="similarity">
    <text evidence="2">Belongs to the MAK10 family.</text>
</comment>
<dbReference type="PANTHER" id="PTHR21373">
    <property type="entry name" value="GLUCOSE REPRESSIBLE PROTEIN MAK10"/>
    <property type="match status" value="1"/>
</dbReference>
<evidence type="ECO:0000313" key="8">
    <source>
        <dbReference type="Proteomes" id="UP000706124"/>
    </source>
</evidence>
<keyword evidence="8" id="KW-1185">Reference proteome</keyword>
<keyword evidence="3" id="KW-0963">Cytoplasm</keyword>
<dbReference type="InterPro" id="IPR057982">
    <property type="entry name" value="TPR_NAA35"/>
</dbReference>
<dbReference type="OrthoDB" id="269405at2759"/>
<sequence>MTDYGMDAAEAISRLSLGEAPEASSSRRPPSIGSAGIIPVDITERFANAVKTLEPGDIVKHELFTLFDSVAALEIMDPKMDSGCIQVGEELEVLYDVSRSLQPEHVLGIIDQLMCHEMSWHLGYPLSQTIFTSVYVEALLMPEPASTSEAHFVRNQNTDAADQEQPMIQVLRAYIIGLLKACGYVNQRIKTEHFYEEEDFVPNTYNRTLLERFPTTEVQDVLRGAVELVLSLKGSSVPDDVADALVSRLDLRMVFLEAMESPRHMKDISRARAPWDNALELLPRIETTHCLGTAVDDAFSMKLQRKLASTMPPRPIVRLEFQDAFGHLSRLFRDGSEVVGVLQYADSQCLQTFVHMFQCQKPQPLVYIRTLLQTFLFDAMEVLGFMSIRQLLDDNLSIITLPAHPHLDRDNDEIEAPHDVRFIMSQQMELFRQRAAQPFLDIFRTACQNRCRVRRTLCHLIRDWEALQVDAEDVDQLLQIATKEQPIMQESPLGLDPMETYSLPLSSWTYLYKLRQMEAIVQLGFELEIYQVDEMAGMYWYLNYLAKSRLQHAERVRTFIVRQANTLSRSQPPARVAPDFTTEQQQQRQKRNQKQLKRSLAYTRLSLLDAAVTWELSDALCCLYTVLQRHNLIKPLPRPYSDDLLRFDLRMNPFSYIGSPALPTFEDFTHGSKQPDSSTVELLDCADRAVTSAKRGYEALSKLSAEESFSVGCHERWVEAAKKALKSCIATGVAVSTLRKAVLKTGGNDNDENREVAAGAALEGLAAEIPTPEKAYHEWWIVPRIGPVARVKK</sequence>
<organism evidence="7 8">
    <name type="scientific">Claviceps pazoutovae</name>
    <dbReference type="NCBI Taxonomy" id="1649127"/>
    <lineage>
        <taxon>Eukaryota</taxon>
        <taxon>Fungi</taxon>
        <taxon>Dikarya</taxon>
        <taxon>Ascomycota</taxon>
        <taxon>Pezizomycotina</taxon>
        <taxon>Sordariomycetes</taxon>
        <taxon>Hypocreomycetidae</taxon>
        <taxon>Hypocreales</taxon>
        <taxon>Clavicipitaceae</taxon>
        <taxon>Claviceps</taxon>
    </lineage>
</organism>
<gene>
    <name evidence="7" type="ORF">E4U60_002393</name>
</gene>
<evidence type="ECO:0000259" key="6">
    <source>
        <dbReference type="Pfam" id="PF25789"/>
    </source>
</evidence>
<dbReference type="GO" id="GO:0031417">
    <property type="term" value="C:NatC complex"/>
    <property type="evidence" value="ECO:0007669"/>
    <property type="project" value="InterPro"/>
</dbReference>
<dbReference type="EMBL" id="SRPO01000206">
    <property type="protein sequence ID" value="KAG5936709.1"/>
    <property type="molecule type" value="Genomic_DNA"/>
</dbReference>
<reference evidence="7 8" key="1">
    <citation type="journal article" date="2020" name="bioRxiv">
        <title>Whole genome comparisons of ergot fungi reveals the divergence and evolution of species within the genus Claviceps are the result of varying mechanisms driving genome evolution and host range expansion.</title>
        <authorList>
            <person name="Wyka S.A."/>
            <person name="Mondo S.J."/>
            <person name="Liu M."/>
            <person name="Dettman J."/>
            <person name="Nalam V."/>
            <person name="Broders K.D."/>
        </authorList>
    </citation>
    <scope>NUCLEOTIDE SEQUENCE [LARGE SCALE GENOMIC DNA]</scope>
    <source>
        <strain evidence="7 8">CCC 1485</strain>
    </source>
</reference>
<dbReference type="AlphaFoldDB" id="A0A9P7MBG1"/>
<dbReference type="Proteomes" id="UP000706124">
    <property type="component" value="Unassembled WGS sequence"/>
</dbReference>
<feature type="region of interest" description="Disordered" evidence="4">
    <location>
        <begin position="570"/>
        <end position="593"/>
    </location>
</feature>
<evidence type="ECO:0000259" key="5">
    <source>
        <dbReference type="Pfam" id="PF04112"/>
    </source>
</evidence>
<comment type="subcellular location">
    <subcellularLocation>
        <location evidence="1">Cytoplasm</location>
    </subcellularLocation>
</comment>
<feature type="domain" description="NAA35-like N-terminal" evidence="5">
    <location>
        <begin position="55"/>
        <end position="219"/>
    </location>
</feature>
<accession>A0A9P7MBG1</accession>
<evidence type="ECO:0000256" key="2">
    <source>
        <dbReference type="ARBA" id="ARBA00006289"/>
    </source>
</evidence>
<dbReference type="InterPro" id="IPR007244">
    <property type="entry name" value="Naa35_N"/>
</dbReference>
<comment type="caution">
    <text evidence="7">The sequence shown here is derived from an EMBL/GenBank/DDBJ whole genome shotgun (WGS) entry which is preliminary data.</text>
</comment>
<evidence type="ECO:0000256" key="1">
    <source>
        <dbReference type="ARBA" id="ARBA00004496"/>
    </source>
</evidence>
<name>A0A9P7MBG1_9HYPO</name>
<evidence type="ECO:0000313" key="7">
    <source>
        <dbReference type="EMBL" id="KAG5936709.1"/>
    </source>
</evidence>
<feature type="domain" description="NAA35-like TPR repeats" evidence="6">
    <location>
        <begin position="341"/>
        <end position="740"/>
    </location>
</feature>